<dbReference type="GO" id="GO:0016514">
    <property type="term" value="C:SWI/SNF complex"/>
    <property type="evidence" value="ECO:0007669"/>
    <property type="project" value="EnsemblFungi"/>
</dbReference>
<dbReference type="HOGENOM" id="CLU_493537_0_0_1"/>
<dbReference type="Proteomes" id="UP000000689">
    <property type="component" value="Chromosome 1"/>
</dbReference>
<dbReference type="InterPro" id="IPR013933">
    <property type="entry name" value="CRC_Rsc7/Swp82"/>
</dbReference>
<dbReference type="GO" id="GO:0006357">
    <property type="term" value="P:regulation of transcription by RNA polymerase II"/>
    <property type="evidence" value="ECO:0007669"/>
    <property type="project" value="EnsemblFungi"/>
</dbReference>
<evidence type="ECO:0000313" key="2">
    <source>
        <dbReference type="Proteomes" id="UP000000689"/>
    </source>
</evidence>
<sequence>MKTSEMVPNLTEPLEIFSNPMSSEHLAKIISFTNEKQLCHNKTLLKHFHQIADQSHLLLGPLNEFPLTTVEVPNFTDVVAKSKAEPEETLSEDTGVIQKEVENCSYVMSMKDEKGEEKINANGLLTGNKKCFLFDIFTFNKENSDTQQYFVLVNDLIKALLYTGTEEEFLSDYKNLLPLVATGEELDFLRDHALANNENLCRYVTTKSAFVQFGAQVVTSGFRIIDDYWEDIALKQNLTPHHRVHKYSDRLIDILHTLYPSSFEDKDNETHLADERITQSLERDIDPKQLEYPAQLVSEQNSKEIREDYGRNFNLGQHIDVVVPGQNIVGSVELNSQFRIPKYHSKNSFLQASQIGGLDVSIGKHSDILNPSVKSSTELGISGELVTNFPLEKTYGVGGLKNAPTNSISNTVLTEGLLPTNIVHQVTQSKFNINGWKFDTLPLKNKNDNLHPPYSIKGLPYFDEDKLFRRLNCLTPNQIKDVEHLHDSLFLNTGLQNVRTIRKKKWQKYWQYKSGIPIGLQRGQRAEFLKKYLPNLMNETIVTTTYNETTNTDETRKTRKIVNPNFIGNSNIKGFKPPYILPPKEDQAQNGYS</sequence>
<dbReference type="RefSeq" id="XP_003668063.1">
    <property type="nucleotide sequence ID" value="XM_003668015.1"/>
</dbReference>
<protein>
    <submittedName>
        <fullName evidence="1">Uncharacterized protein</fullName>
    </submittedName>
</protein>
<dbReference type="EMBL" id="HE580267">
    <property type="protein sequence ID" value="CCD22820.1"/>
    <property type="molecule type" value="Genomic_DNA"/>
</dbReference>
<dbReference type="KEGG" id="ndi:NDAI_0A06660"/>
<dbReference type="AlphaFoldDB" id="G0W4T2"/>
<dbReference type="STRING" id="1071378.G0W4T2"/>
<dbReference type="OrthoDB" id="5598844at2759"/>
<gene>
    <name evidence="1" type="primary">NDAI0A06660</name>
    <name evidence="1" type="ordered locus">NDAI_0A06660</name>
</gene>
<organism evidence="1 2">
    <name type="scientific">Naumovozyma dairenensis (strain ATCC 10597 / BCRC 20456 / CBS 421 / NBRC 0211 / NRRL Y-12639)</name>
    <name type="common">Saccharomyces dairenensis</name>
    <dbReference type="NCBI Taxonomy" id="1071378"/>
    <lineage>
        <taxon>Eukaryota</taxon>
        <taxon>Fungi</taxon>
        <taxon>Dikarya</taxon>
        <taxon>Ascomycota</taxon>
        <taxon>Saccharomycotina</taxon>
        <taxon>Saccharomycetes</taxon>
        <taxon>Saccharomycetales</taxon>
        <taxon>Saccharomycetaceae</taxon>
        <taxon>Naumovozyma</taxon>
    </lineage>
</organism>
<dbReference type="GeneID" id="11495311"/>
<proteinExistence type="predicted"/>
<dbReference type="Pfam" id="PF08624">
    <property type="entry name" value="CRC_subunit"/>
    <property type="match status" value="1"/>
</dbReference>
<name>G0W4T2_NAUDC</name>
<dbReference type="GO" id="GO:0005829">
    <property type="term" value="C:cytosol"/>
    <property type="evidence" value="ECO:0007669"/>
    <property type="project" value="EnsemblFungi"/>
</dbReference>
<accession>G0W4T2</accession>
<dbReference type="eggNOG" id="ENOG502QVDZ">
    <property type="taxonomic scope" value="Eukaryota"/>
</dbReference>
<evidence type="ECO:0000313" key="1">
    <source>
        <dbReference type="EMBL" id="CCD22820.1"/>
    </source>
</evidence>
<dbReference type="GO" id="GO:0006338">
    <property type="term" value="P:chromatin remodeling"/>
    <property type="evidence" value="ECO:0007669"/>
    <property type="project" value="EnsemblFungi"/>
</dbReference>
<dbReference type="OMA" id="YWQYKAG"/>
<keyword evidence="2" id="KW-1185">Reference proteome</keyword>
<reference evidence="1 2" key="1">
    <citation type="journal article" date="2011" name="Proc. Natl. Acad. Sci. U.S.A.">
        <title>Evolutionary erosion of yeast sex chromosomes by mating-type switching accidents.</title>
        <authorList>
            <person name="Gordon J.L."/>
            <person name="Armisen D."/>
            <person name="Proux-Wera E."/>
            <person name="Oheigeartaigh S.S."/>
            <person name="Byrne K.P."/>
            <person name="Wolfe K.H."/>
        </authorList>
    </citation>
    <scope>NUCLEOTIDE SEQUENCE [LARGE SCALE GENOMIC DNA]</scope>
    <source>
        <strain evidence="2">ATCC 10597 / BCRC 20456 / CBS 421 / NBRC 0211 / NRRL Y-12639</strain>
    </source>
</reference>